<evidence type="ECO:0000313" key="3">
    <source>
        <dbReference type="Proteomes" id="UP001431221"/>
    </source>
</evidence>
<evidence type="ECO:0000313" key="2">
    <source>
        <dbReference type="EMBL" id="MCK7615165.1"/>
    </source>
</evidence>
<feature type="transmembrane region" description="Helical" evidence="1">
    <location>
        <begin position="94"/>
        <end position="113"/>
    </location>
</feature>
<keyword evidence="1" id="KW-0472">Membrane</keyword>
<name>A0ABT0H121_9HYPH</name>
<proteinExistence type="predicted"/>
<gene>
    <name evidence="2" type="ORF">M0H32_23620</name>
</gene>
<comment type="caution">
    <text evidence="2">The sequence shown here is derived from an EMBL/GenBank/DDBJ whole genome shotgun (WGS) entry which is preliminary data.</text>
</comment>
<organism evidence="2 3">
    <name type="scientific">Roseibium sediminicola</name>
    <dbReference type="NCBI Taxonomy" id="2933272"/>
    <lineage>
        <taxon>Bacteria</taxon>
        <taxon>Pseudomonadati</taxon>
        <taxon>Pseudomonadota</taxon>
        <taxon>Alphaproteobacteria</taxon>
        <taxon>Hyphomicrobiales</taxon>
        <taxon>Stappiaceae</taxon>
        <taxon>Roseibium</taxon>
    </lineage>
</organism>
<evidence type="ECO:0000256" key="1">
    <source>
        <dbReference type="SAM" id="Phobius"/>
    </source>
</evidence>
<keyword evidence="1" id="KW-0812">Transmembrane</keyword>
<dbReference type="RefSeq" id="WP_248158201.1">
    <property type="nucleotide sequence ID" value="NZ_JALNMJ010000022.1"/>
</dbReference>
<reference evidence="2" key="1">
    <citation type="submission" date="2022-04" db="EMBL/GenBank/DDBJ databases">
        <title>Roseibium sp. CAU 1639 isolated from mud.</title>
        <authorList>
            <person name="Kim W."/>
        </authorList>
    </citation>
    <scope>NUCLEOTIDE SEQUENCE</scope>
    <source>
        <strain evidence="2">CAU 1639</strain>
    </source>
</reference>
<keyword evidence="3" id="KW-1185">Reference proteome</keyword>
<sequence length="129" mass="14381">MPQPGLDPDLVKWLDGKFENLVSKLDESDRRASDSRRDVYLKLEEQGRAILDSQHQIEAVKKDVAQLNSSMDAAKPTLEEFSNMKAQATGAGRLGRFFWIVGGFVLFAAAWVVSRWDAILAGLRAFNGK</sequence>
<accession>A0ABT0H121</accession>
<dbReference type="EMBL" id="JALNMJ010000022">
    <property type="protein sequence ID" value="MCK7615165.1"/>
    <property type="molecule type" value="Genomic_DNA"/>
</dbReference>
<keyword evidence="1" id="KW-1133">Transmembrane helix</keyword>
<protein>
    <submittedName>
        <fullName evidence="2">Uncharacterized protein</fullName>
    </submittedName>
</protein>
<dbReference type="Proteomes" id="UP001431221">
    <property type="component" value="Unassembled WGS sequence"/>
</dbReference>